<evidence type="ECO:0000313" key="2">
    <source>
        <dbReference type="EMBL" id="KAF2876937.1"/>
    </source>
</evidence>
<organism evidence="2 3">
    <name type="scientific">Massariosphaeria phaeospora</name>
    <dbReference type="NCBI Taxonomy" id="100035"/>
    <lineage>
        <taxon>Eukaryota</taxon>
        <taxon>Fungi</taxon>
        <taxon>Dikarya</taxon>
        <taxon>Ascomycota</taxon>
        <taxon>Pezizomycotina</taxon>
        <taxon>Dothideomycetes</taxon>
        <taxon>Pleosporomycetidae</taxon>
        <taxon>Pleosporales</taxon>
        <taxon>Pleosporales incertae sedis</taxon>
        <taxon>Massariosphaeria</taxon>
    </lineage>
</organism>
<feature type="domain" description="2EXR" evidence="1">
    <location>
        <begin position="11"/>
        <end position="89"/>
    </location>
</feature>
<dbReference type="InterPro" id="IPR045518">
    <property type="entry name" value="2EXR"/>
</dbReference>
<name>A0A7C8IDK6_9PLEO</name>
<dbReference type="OrthoDB" id="3800252at2759"/>
<dbReference type="Pfam" id="PF20150">
    <property type="entry name" value="2EXR"/>
    <property type="match status" value="1"/>
</dbReference>
<proteinExistence type="predicted"/>
<keyword evidence="3" id="KW-1185">Reference proteome</keyword>
<reference evidence="2 3" key="1">
    <citation type="submission" date="2020-01" db="EMBL/GenBank/DDBJ databases">
        <authorList>
            <consortium name="DOE Joint Genome Institute"/>
            <person name="Haridas S."/>
            <person name="Albert R."/>
            <person name="Binder M."/>
            <person name="Bloem J."/>
            <person name="Labutti K."/>
            <person name="Salamov A."/>
            <person name="Andreopoulos B."/>
            <person name="Baker S.E."/>
            <person name="Barry K."/>
            <person name="Bills G."/>
            <person name="Bluhm B.H."/>
            <person name="Cannon C."/>
            <person name="Castanera R."/>
            <person name="Culley D.E."/>
            <person name="Daum C."/>
            <person name="Ezra D."/>
            <person name="Gonzalez J.B."/>
            <person name="Henrissat B."/>
            <person name="Kuo A."/>
            <person name="Liang C."/>
            <person name="Lipzen A."/>
            <person name="Lutzoni F."/>
            <person name="Magnuson J."/>
            <person name="Mondo S."/>
            <person name="Nolan M."/>
            <person name="Ohm R."/>
            <person name="Pangilinan J."/>
            <person name="Park H.-J.H."/>
            <person name="Ramirez L."/>
            <person name="Alfaro M."/>
            <person name="Sun H."/>
            <person name="Tritt A."/>
            <person name="Yoshinaga Y."/>
            <person name="Zwiers L.-H.L."/>
            <person name="Turgeon B.G."/>
            <person name="Goodwin S.B."/>
            <person name="Spatafora J.W."/>
            <person name="Crous P.W."/>
            <person name="Grigoriev I.V."/>
        </authorList>
    </citation>
    <scope>NUCLEOTIDE SEQUENCE [LARGE SCALE GENOMIC DNA]</scope>
    <source>
        <strain evidence="2 3">CBS 611.86</strain>
    </source>
</reference>
<evidence type="ECO:0000259" key="1">
    <source>
        <dbReference type="Pfam" id="PF20150"/>
    </source>
</evidence>
<sequence>MAAAATDTTVFPLFSALAAELRNQIWQEALPKNMKEPTLGLFKAGSWRIQGAEPDLLLGFCCDSLNVDVEMPLAFVDHEARSIALAKIREHGLAIRARRNQYPILVRPFKPTVDALYVSLSALTNILVDLVDRTFEPDLIERLVEFRLPIEKSAMTQES</sequence>
<accession>A0A7C8IDK6</accession>
<gene>
    <name evidence="2" type="ORF">BDV95DRAFT_601348</name>
</gene>
<dbReference type="EMBL" id="JAADJZ010000002">
    <property type="protein sequence ID" value="KAF2876937.1"/>
    <property type="molecule type" value="Genomic_DNA"/>
</dbReference>
<dbReference type="Proteomes" id="UP000481861">
    <property type="component" value="Unassembled WGS sequence"/>
</dbReference>
<comment type="caution">
    <text evidence="2">The sequence shown here is derived from an EMBL/GenBank/DDBJ whole genome shotgun (WGS) entry which is preliminary data.</text>
</comment>
<dbReference type="AlphaFoldDB" id="A0A7C8IDK6"/>
<evidence type="ECO:0000313" key="3">
    <source>
        <dbReference type="Proteomes" id="UP000481861"/>
    </source>
</evidence>
<protein>
    <recommendedName>
        <fullName evidence="1">2EXR domain-containing protein</fullName>
    </recommendedName>
</protein>